<protein>
    <submittedName>
        <fullName evidence="2">Uncharacterized protein</fullName>
    </submittedName>
</protein>
<dbReference type="EMBL" id="JAYMYS010000001">
    <property type="protein sequence ID" value="KAK7412891.1"/>
    <property type="molecule type" value="Genomic_DNA"/>
</dbReference>
<keyword evidence="3" id="KW-1185">Reference proteome</keyword>
<sequence>MSVAGRGIGKQREYQDGPPILFRIVGLAAMDEGYLSATIMCPQVPILFWFVAVDYSIWSLCLSYFFTEHTYQGSYALPTISVRI</sequence>
<keyword evidence="1" id="KW-1133">Transmembrane helix</keyword>
<reference evidence="2 3" key="1">
    <citation type="submission" date="2024-01" db="EMBL/GenBank/DDBJ databases">
        <title>The genomes of 5 underutilized Papilionoideae crops provide insights into root nodulation and disease resistanc.</title>
        <authorList>
            <person name="Jiang F."/>
        </authorList>
    </citation>
    <scope>NUCLEOTIDE SEQUENCE [LARGE SCALE GENOMIC DNA]</scope>
    <source>
        <strain evidence="2">DUOXIRENSHENG_FW03</strain>
        <tissue evidence="2">Leaves</tissue>
    </source>
</reference>
<gene>
    <name evidence="2" type="ORF">VNO78_04617</name>
</gene>
<dbReference type="Proteomes" id="UP001386955">
    <property type="component" value="Unassembled WGS sequence"/>
</dbReference>
<evidence type="ECO:0000256" key="1">
    <source>
        <dbReference type="SAM" id="Phobius"/>
    </source>
</evidence>
<proteinExistence type="predicted"/>
<organism evidence="2 3">
    <name type="scientific">Psophocarpus tetragonolobus</name>
    <name type="common">Winged bean</name>
    <name type="synonym">Dolichos tetragonolobus</name>
    <dbReference type="NCBI Taxonomy" id="3891"/>
    <lineage>
        <taxon>Eukaryota</taxon>
        <taxon>Viridiplantae</taxon>
        <taxon>Streptophyta</taxon>
        <taxon>Embryophyta</taxon>
        <taxon>Tracheophyta</taxon>
        <taxon>Spermatophyta</taxon>
        <taxon>Magnoliopsida</taxon>
        <taxon>eudicotyledons</taxon>
        <taxon>Gunneridae</taxon>
        <taxon>Pentapetalae</taxon>
        <taxon>rosids</taxon>
        <taxon>fabids</taxon>
        <taxon>Fabales</taxon>
        <taxon>Fabaceae</taxon>
        <taxon>Papilionoideae</taxon>
        <taxon>50 kb inversion clade</taxon>
        <taxon>NPAAA clade</taxon>
        <taxon>indigoferoid/millettioid clade</taxon>
        <taxon>Phaseoleae</taxon>
        <taxon>Psophocarpus</taxon>
    </lineage>
</organism>
<accession>A0AAN9XWQ7</accession>
<keyword evidence="1" id="KW-0812">Transmembrane</keyword>
<feature type="transmembrane region" description="Helical" evidence="1">
    <location>
        <begin position="46"/>
        <end position="66"/>
    </location>
</feature>
<keyword evidence="1" id="KW-0472">Membrane</keyword>
<dbReference type="AlphaFoldDB" id="A0AAN9XWQ7"/>
<name>A0AAN9XWQ7_PSOTE</name>
<comment type="caution">
    <text evidence="2">The sequence shown here is derived from an EMBL/GenBank/DDBJ whole genome shotgun (WGS) entry which is preliminary data.</text>
</comment>
<evidence type="ECO:0000313" key="2">
    <source>
        <dbReference type="EMBL" id="KAK7412891.1"/>
    </source>
</evidence>
<evidence type="ECO:0000313" key="3">
    <source>
        <dbReference type="Proteomes" id="UP001386955"/>
    </source>
</evidence>